<dbReference type="AlphaFoldDB" id="A0A8J3C9E3"/>
<dbReference type="RefSeq" id="WP_189052833.1">
    <property type="nucleotide sequence ID" value="NZ_BMMK01000001.1"/>
</dbReference>
<keyword evidence="3" id="KW-1185">Reference proteome</keyword>
<reference evidence="2" key="1">
    <citation type="journal article" date="2014" name="Int. J. Syst. Evol. Microbiol.">
        <title>Complete genome sequence of Corynebacterium casei LMG S-19264T (=DSM 44701T), isolated from a smear-ripened cheese.</title>
        <authorList>
            <consortium name="US DOE Joint Genome Institute (JGI-PGF)"/>
            <person name="Walter F."/>
            <person name="Albersmeier A."/>
            <person name="Kalinowski J."/>
            <person name="Ruckert C."/>
        </authorList>
    </citation>
    <scope>NUCLEOTIDE SEQUENCE</scope>
    <source>
        <strain evidence="2">CGMCC 4.5737</strain>
    </source>
</reference>
<name>A0A8J3C9E3_9PSEU</name>
<evidence type="ECO:0000313" key="2">
    <source>
        <dbReference type="EMBL" id="GGM33759.1"/>
    </source>
</evidence>
<dbReference type="Proteomes" id="UP000637578">
    <property type="component" value="Unassembled WGS sequence"/>
</dbReference>
<feature type="domain" description="HTH cro/C1-type" evidence="1">
    <location>
        <begin position="16"/>
        <end position="70"/>
    </location>
</feature>
<protein>
    <submittedName>
        <fullName evidence="2">Transcriptional regulator</fullName>
    </submittedName>
</protein>
<sequence>MGTGPTARRRRLGAMLVELRERAGKYQKEAADLLGCSVGKIVNIEKGRSGVKKAELVMLLDFYGAYDSELRDFLEVLRKDGTKRGWWSTYGIPEWARPFIGFENDAVSARNFEPLLIPGMLQTKEYALALHQAAGHLVSPEVVDRRVAVRLERQRRLSDDAPLHFWAIIGEEALRRPVGGYTVMAGQLQHLAAAGRQRNIKIQVLPTQVGAFPAMSGGIYLLSFADESYPDVGWVEYPVGGSLIDEPRDVLTMSAVFDDLRALALGVRESAKMVSSIAREHERMSDDKANDNRIRLSLAEE</sequence>
<dbReference type="Pfam" id="PF13560">
    <property type="entry name" value="HTH_31"/>
    <property type="match status" value="1"/>
</dbReference>
<dbReference type="SMART" id="SM00530">
    <property type="entry name" value="HTH_XRE"/>
    <property type="match status" value="1"/>
</dbReference>
<accession>A0A8J3C9E3</accession>
<dbReference type="GO" id="GO:0003677">
    <property type="term" value="F:DNA binding"/>
    <property type="evidence" value="ECO:0007669"/>
    <property type="project" value="InterPro"/>
</dbReference>
<dbReference type="InterPro" id="IPR001387">
    <property type="entry name" value="Cro/C1-type_HTH"/>
</dbReference>
<dbReference type="EMBL" id="BMMK01000001">
    <property type="protein sequence ID" value="GGM33759.1"/>
    <property type="molecule type" value="Genomic_DNA"/>
</dbReference>
<dbReference type="CDD" id="cd00093">
    <property type="entry name" value="HTH_XRE"/>
    <property type="match status" value="1"/>
</dbReference>
<proteinExistence type="predicted"/>
<comment type="caution">
    <text evidence="2">The sequence shown here is derived from an EMBL/GenBank/DDBJ whole genome shotgun (WGS) entry which is preliminary data.</text>
</comment>
<dbReference type="InterPro" id="IPR010982">
    <property type="entry name" value="Lambda_DNA-bd_dom_sf"/>
</dbReference>
<gene>
    <name evidence="2" type="ORF">GCM10012275_01450</name>
</gene>
<dbReference type="PROSITE" id="PS50943">
    <property type="entry name" value="HTH_CROC1"/>
    <property type="match status" value="1"/>
</dbReference>
<dbReference type="Gene3D" id="1.10.260.40">
    <property type="entry name" value="lambda repressor-like DNA-binding domains"/>
    <property type="match status" value="1"/>
</dbReference>
<organism evidence="2 3">
    <name type="scientific">Longimycelium tulufanense</name>
    <dbReference type="NCBI Taxonomy" id="907463"/>
    <lineage>
        <taxon>Bacteria</taxon>
        <taxon>Bacillati</taxon>
        <taxon>Actinomycetota</taxon>
        <taxon>Actinomycetes</taxon>
        <taxon>Pseudonocardiales</taxon>
        <taxon>Pseudonocardiaceae</taxon>
        <taxon>Longimycelium</taxon>
    </lineage>
</organism>
<dbReference type="Pfam" id="PF19054">
    <property type="entry name" value="DUF5753"/>
    <property type="match status" value="1"/>
</dbReference>
<dbReference type="SUPFAM" id="SSF47413">
    <property type="entry name" value="lambda repressor-like DNA-binding domains"/>
    <property type="match status" value="1"/>
</dbReference>
<reference evidence="2" key="2">
    <citation type="submission" date="2020-09" db="EMBL/GenBank/DDBJ databases">
        <authorList>
            <person name="Sun Q."/>
            <person name="Zhou Y."/>
        </authorList>
    </citation>
    <scope>NUCLEOTIDE SEQUENCE</scope>
    <source>
        <strain evidence="2">CGMCC 4.5737</strain>
    </source>
</reference>
<evidence type="ECO:0000259" key="1">
    <source>
        <dbReference type="PROSITE" id="PS50943"/>
    </source>
</evidence>
<evidence type="ECO:0000313" key="3">
    <source>
        <dbReference type="Proteomes" id="UP000637578"/>
    </source>
</evidence>
<dbReference type="InterPro" id="IPR043917">
    <property type="entry name" value="DUF5753"/>
</dbReference>